<feature type="region of interest" description="Disordered" evidence="1">
    <location>
        <begin position="42"/>
        <end position="84"/>
    </location>
</feature>
<dbReference type="Pfam" id="PF06985">
    <property type="entry name" value="HET"/>
    <property type="match status" value="1"/>
</dbReference>
<accession>A0A8H5PTC4</accession>
<dbReference type="EMBL" id="JAAOAS010000035">
    <property type="protein sequence ID" value="KAF5602637.1"/>
    <property type="molecule type" value="Genomic_DNA"/>
</dbReference>
<proteinExistence type="predicted"/>
<dbReference type="PANTHER" id="PTHR33112:SF12">
    <property type="entry name" value="HETEROKARYON INCOMPATIBILITY DOMAIN-CONTAINING PROTEIN"/>
    <property type="match status" value="1"/>
</dbReference>
<evidence type="ECO:0000256" key="1">
    <source>
        <dbReference type="SAM" id="MobiDB-lite"/>
    </source>
</evidence>
<evidence type="ECO:0000259" key="2">
    <source>
        <dbReference type="Pfam" id="PF06985"/>
    </source>
</evidence>
<dbReference type="AlphaFoldDB" id="A0A8H5PTC4"/>
<name>A0A8H5PTC4_9HYPO</name>
<feature type="compositionally biased region" description="Acidic residues" evidence="1">
    <location>
        <begin position="675"/>
        <end position="687"/>
    </location>
</feature>
<dbReference type="InterPro" id="IPR010730">
    <property type="entry name" value="HET"/>
</dbReference>
<feature type="domain" description="Heterokaryon incompatibility" evidence="2">
    <location>
        <begin position="262"/>
        <end position="418"/>
    </location>
</feature>
<gene>
    <name evidence="3" type="ORF">FPCIR_1757</name>
</gene>
<sequence>MESASDPPGDLCSVCSQINFNDIALPEKHCNDACKNATLPSAEYSGDSDSDFSSDLNYDLDDLDSDSDQESDDSASESTELSSLDTKLGTNHDISLRADTCALCRLIDKSLQRLYPTCVGDITLRGGRSLVVSSLPSDTEPQHTHTTVATIEYAFNDEEGPRNYIPGSREVGRVLDLQLLRDASQTSSVEEQMSRSRIGGRTIPATVNFELLKTWFNICKTSHGDICSRGSESPNDMPKTMPAFVIDVKQACIIATPTDCTYVALSYVWGKAAVLKHLLFNSNSLQTPGSLNSNDIPRTVRDAISATVGLDERYLWVDALCIVQDDPAMKLSQIEKMDQIYAGAALTLVAGEGDSAAAGLPGIHTRSSEVHQEVLCVRDHTFLTVVGAYRSREVNYGEFEGPSIQDSTWMHRAWTMQELCFSNRSLIFTGNQAFWRCHKSIWSEEVALEEAKTSDLEIMPMTLERRFPMHAIETHHYFKLYCNYLRAYRQRSLTFKSDLLNAFQGMVSVFSRTQKDEYFWGHPESLFSASLGWLFECKHIRNFASQQTSASDGETKDLEFPSWCWAAWDNQEEDDRELDFWSCRAIDAGLHNALPPHPAITQFYIAIERDKVVAINEFHTKKLEWQGSAGGIPQDTYDPAQESNLLPGTLLFWASVATLRVRLTGGSPSDKDSSTEFDDTNSGDEYEEYSHTEKGKWKITGRSLKKEDTHQVWLSRQEDGRLQSLYEIILPDENTKLSGTFPVSFAAIYKDEGSRFDSAFDGKRHPKLMLLALEWRQGMAYRMGLGEIDEEKWASLSSREWKLIKMR</sequence>
<evidence type="ECO:0000313" key="4">
    <source>
        <dbReference type="Proteomes" id="UP000546213"/>
    </source>
</evidence>
<dbReference type="Proteomes" id="UP000546213">
    <property type="component" value="Unassembled WGS sequence"/>
</dbReference>
<protein>
    <submittedName>
        <fullName evidence="3">Heterokaryon incompatibility protein</fullName>
    </submittedName>
</protein>
<dbReference type="OrthoDB" id="2975793at2759"/>
<feature type="compositionally biased region" description="Acidic residues" evidence="1">
    <location>
        <begin position="46"/>
        <end position="75"/>
    </location>
</feature>
<organism evidence="3 4">
    <name type="scientific">Fusarium pseudocircinatum</name>
    <dbReference type="NCBI Taxonomy" id="56676"/>
    <lineage>
        <taxon>Eukaryota</taxon>
        <taxon>Fungi</taxon>
        <taxon>Dikarya</taxon>
        <taxon>Ascomycota</taxon>
        <taxon>Pezizomycotina</taxon>
        <taxon>Sordariomycetes</taxon>
        <taxon>Hypocreomycetidae</taxon>
        <taxon>Hypocreales</taxon>
        <taxon>Nectriaceae</taxon>
        <taxon>Fusarium</taxon>
        <taxon>Fusarium fujikuroi species complex</taxon>
    </lineage>
</organism>
<comment type="caution">
    <text evidence="3">The sequence shown here is derived from an EMBL/GenBank/DDBJ whole genome shotgun (WGS) entry which is preliminary data.</text>
</comment>
<feature type="region of interest" description="Disordered" evidence="1">
    <location>
        <begin position="664"/>
        <end position="691"/>
    </location>
</feature>
<reference evidence="3 4" key="1">
    <citation type="submission" date="2020-05" db="EMBL/GenBank/DDBJ databases">
        <title>Identification and distribution of gene clusters putatively required for synthesis of sphingolipid metabolism inhibitors in phylogenetically diverse species of the filamentous fungus Fusarium.</title>
        <authorList>
            <person name="Kim H.-S."/>
            <person name="Busman M."/>
            <person name="Brown D.W."/>
            <person name="Divon H."/>
            <person name="Uhlig S."/>
            <person name="Proctor R.H."/>
        </authorList>
    </citation>
    <scope>NUCLEOTIDE SEQUENCE [LARGE SCALE GENOMIC DNA]</scope>
    <source>
        <strain evidence="3 4">NRRL 36939</strain>
    </source>
</reference>
<evidence type="ECO:0000313" key="3">
    <source>
        <dbReference type="EMBL" id="KAF5602637.1"/>
    </source>
</evidence>
<dbReference type="PANTHER" id="PTHR33112">
    <property type="entry name" value="DOMAIN PROTEIN, PUTATIVE-RELATED"/>
    <property type="match status" value="1"/>
</dbReference>
<keyword evidence="4" id="KW-1185">Reference proteome</keyword>